<reference evidence="3 4" key="1">
    <citation type="journal article" date="2015" name="Stand. Genomic Sci.">
        <title>Genomic Encyclopedia of Bacterial and Archaeal Type Strains, Phase III: the genomes of soil and plant-associated and newly described type strains.</title>
        <authorList>
            <person name="Whitman W.B."/>
            <person name="Woyke T."/>
            <person name="Klenk H.P."/>
            <person name="Zhou Y."/>
            <person name="Lilburn T.G."/>
            <person name="Beck B.J."/>
            <person name="De Vos P."/>
            <person name="Vandamme P."/>
            <person name="Eisen J.A."/>
            <person name="Garrity G."/>
            <person name="Hugenholtz P."/>
            <person name="Kyrpides N.C."/>
        </authorList>
    </citation>
    <scope>NUCLEOTIDE SEQUENCE [LARGE SCALE GENOMIC DNA]</scope>
    <source>
        <strain evidence="3 4">CGMCC 1.5364</strain>
    </source>
</reference>
<feature type="transmembrane region" description="Helical" evidence="1">
    <location>
        <begin position="273"/>
        <end position="291"/>
    </location>
</feature>
<dbReference type="Proteomes" id="UP000316225">
    <property type="component" value="Unassembled WGS sequence"/>
</dbReference>
<dbReference type="Gene3D" id="1.10.3730.20">
    <property type="match status" value="1"/>
</dbReference>
<dbReference type="InterPro" id="IPR037185">
    <property type="entry name" value="EmrE-like"/>
</dbReference>
<feature type="transmembrane region" description="Helical" evidence="1">
    <location>
        <begin position="106"/>
        <end position="136"/>
    </location>
</feature>
<feature type="transmembrane region" description="Helical" evidence="1">
    <location>
        <begin position="148"/>
        <end position="173"/>
    </location>
</feature>
<evidence type="ECO:0000313" key="4">
    <source>
        <dbReference type="Proteomes" id="UP000316225"/>
    </source>
</evidence>
<dbReference type="EMBL" id="VLKU01000001">
    <property type="protein sequence ID" value="TWI37895.1"/>
    <property type="molecule type" value="Genomic_DNA"/>
</dbReference>
<feature type="transmembrane region" description="Helical" evidence="1">
    <location>
        <begin position="35"/>
        <end position="53"/>
    </location>
</feature>
<feature type="domain" description="EamA" evidence="2">
    <location>
        <begin position="156"/>
        <end position="287"/>
    </location>
</feature>
<feature type="transmembrane region" description="Helical" evidence="1">
    <location>
        <begin position="179"/>
        <end position="203"/>
    </location>
</feature>
<dbReference type="AlphaFoldDB" id="A0A562P0E8"/>
<keyword evidence="4" id="KW-1185">Reference proteome</keyword>
<accession>A0A562P0E8</accession>
<protein>
    <submittedName>
        <fullName evidence="3">EamA-like transporter family protein</fullName>
    </submittedName>
</protein>
<evidence type="ECO:0000256" key="1">
    <source>
        <dbReference type="SAM" id="Phobius"/>
    </source>
</evidence>
<dbReference type="OrthoDB" id="5243804at2"/>
<sequence length="293" mass="30311">MNWIVVTLIAAAAQTGRNAAQRKLTAEIGTMGATAVRFLFGLPFAAVFLLALSATTPIPTPGLRALVSTLVGAASQIAATALMLAAMERRGFGVTTALIKTEPVTLAIFGALWLGDTLGPVHMAAIAIATFGVVLMSGTNWRSGGWGAVGLGIAAGALFGLSAIGFRGAILALPYGLSFLRASTILALSLLMQSAIMLAWFLLRDRATLRGIIRHWRGSLGAGFLGAFASFFWFHGFALTAAANVRTLALVEVVMAQLVSGRIFREGASQRQLLGMALIVAGVALLIAVSASG</sequence>
<proteinExistence type="predicted"/>
<organism evidence="3 4">
    <name type="scientific">Paracoccus sulfuroxidans</name>
    <dbReference type="NCBI Taxonomy" id="384678"/>
    <lineage>
        <taxon>Bacteria</taxon>
        <taxon>Pseudomonadati</taxon>
        <taxon>Pseudomonadota</taxon>
        <taxon>Alphaproteobacteria</taxon>
        <taxon>Rhodobacterales</taxon>
        <taxon>Paracoccaceae</taxon>
        <taxon>Paracoccus</taxon>
    </lineage>
</organism>
<evidence type="ECO:0000313" key="3">
    <source>
        <dbReference type="EMBL" id="TWI37895.1"/>
    </source>
</evidence>
<name>A0A562P0E8_9RHOB</name>
<dbReference type="RefSeq" id="WP_145395686.1">
    <property type="nucleotide sequence ID" value="NZ_VLKU01000001.1"/>
</dbReference>
<dbReference type="Pfam" id="PF00892">
    <property type="entry name" value="EamA"/>
    <property type="match status" value="2"/>
</dbReference>
<keyword evidence="1" id="KW-0812">Transmembrane</keyword>
<evidence type="ECO:0000259" key="2">
    <source>
        <dbReference type="Pfam" id="PF00892"/>
    </source>
</evidence>
<feature type="domain" description="EamA" evidence="2">
    <location>
        <begin position="3"/>
        <end position="137"/>
    </location>
</feature>
<gene>
    <name evidence="3" type="ORF">IQ24_00026</name>
</gene>
<dbReference type="SUPFAM" id="SSF103481">
    <property type="entry name" value="Multidrug resistance efflux transporter EmrE"/>
    <property type="match status" value="2"/>
</dbReference>
<feature type="transmembrane region" description="Helical" evidence="1">
    <location>
        <begin position="65"/>
        <end position="86"/>
    </location>
</feature>
<feature type="transmembrane region" description="Helical" evidence="1">
    <location>
        <begin position="215"/>
        <end position="235"/>
    </location>
</feature>
<comment type="caution">
    <text evidence="3">The sequence shown here is derived from an EMBL/GenBank/DDBJ whole genome shotgun (WGS) entry which is preliminary data.</text>
</comment>
<keyword evidence="1" id="KW-1133">Transmembrane helix</keyword>
<dbReference type="GO" id="GO:0016020">
    <property type="term" value="C:membrane"/>
    <property type="evidence" value="ECO:0007669"/>
    <property type="project" value="InterPro"/>
</dbReference>
<keyword evidence="1" id="KW-0472">Membrane</keyword>
<dbReference type="InterPro" id="IPR000620">
    <property type="entry name" value="EamA_dom"/>
</dbReference>